<protein>
    <submittedName>
        <fullName evidence="2">Uncharacterized protein</fullName>
    </submittedName>
</protein>
<feature type="transmembrane region" description="Helical" evidence="1">
    <location>
        <begin position="104"/>
        <end position="125"/>
    </location>
</feature>
<comment type="caution">
    <text evidence="2">The sequence shown here is derived from an EMBL/GenBank/DDBJ whole genome shotgun (WGS) entry which is preliminary data.</text>
</comment>
<sequence>MRTAHDVQPFALLPLLGAIASQVAFVTAVLYYFGWAYSRAYFGHFGVPPELLEFSTRDYVLFSVSAMFVPLLATMFGVLASLIVWQLPAWHALRSRQPRTTLRWWLWLLAGAGLLLMATAAVLAFKSTRFAAPFAVEAPFILIAGAALAGLASWLWWRYPTVLGTRRPARTVTQIGAIVLVAIAVIGYIWAVAAFAERKGHDDAVRQESEHFVNRSSVVVFSVDRLGIEGSGAQVGEIAAPNEKYRYVYSGLWLLARTADGYYLLPQKWEAKRDRVFVVQESDSVRIDIARNR</sequence>
<feature type="transmembrane region" description="Helical" evidence="1">
    <location>
        <begin position="12"/>
        <end position="38"/>
    </location>
</feature>
<reference evidence="2 3" key="1">
    <citation type="submission" date="2019-06" db="EMBL/GenBank/DDBJ databases">
        <title>Sequencing the genomes of 1000 actinobacteria strains.</title>
        <authorList>
            <person name="Klenk H.-P."/>
        </authorList>
    </citation>
    <scope>NUCLEOTIDE SEQUENCE [LARGE SCALE GENOMIC DNA]</scope>
    <source>
        <strain evidence="2 3">DSM 103495</strain>
    </source>
</reference>
<name>A0A543FI34_9NOCA</name>
<keyword evidence="1" id="KW-1133">Transmembrane helix</keyword>
<dbReference type="EMBL" id="VFPG01000001">
    <property type="protein sequence ID" value="TQM33501.1"/>
    <property type="molecule type" value="Genomic_DNA"/>
</dbReference>
<dbReference type="RefSeq" id="WP_141811256.1">
    <property type="nucleotide sequence ID" value="NZ_VFPG01000001.1"/>
</dbReference>
<organism evidence="2 3">
    <name type="scientific">Nocardia bhagyanarayanae</name>
    <dbReference type="NCBI Taxonomy" id="1215925"/>
    <lineage>
        <taxon>Bacteria</taxon>
        <taxon>Bacillati</taxon>
        <taxon>Actinomycetota</taxon>
        <taxon>Actinomycetes</taxon>
        <taxon>Mycobacteriales</taxon>
        <taxon>Nocardiaceae</taxon>
        <taxon>Nocardia</taxon>
    </lineage>
</organism>
<dbReference type="Proteomes" id="UP000316331">
    <property type="component" value="Unassembled WGS sequence"/>
</dbReference>
<dbReference type="OrthoDB" id="4350047at2"/>
<dbReference type="AlphaFoldDB" id="A0A543FI34"/>
<feature type="transmembrane region" description="Helical" evidence="1">
    <location>
        <begin position="59"/>
        <end position="84"/>
    </location>
</feature>
<keyword evidence="1" id="KW-0812">Transmembrane</keyword>
<gene>
    <name evidence="2" type="ORF">FB390_5234</name>
</gene>
<keyword evidence="1" id="KW-0472">Membrane</keyword>
<feature type="transmembrane region" description="Helical" evidence="1">
    <location>
        <begin position="137"/>
        <end position="157"/>
    </location>
</feature>
<accession>A0A543FI34</accession>
<feature type="transmembrane region" description="Helical" evidence="1">
    <location>
        <begin position="177"/>
        <end position="196"/>
    </location>
</feature>
<proteinExistence type="predicted"/>
<evidence type="ECO:0000313" key="2">
    <source>
        <dbReference type="EMBL" id="TQM33501.1"/>
    </source>
</evidence>
<evidence type="ECO:0000256" key="1">
    <source>
        <dbReference type="SAM" id="Phobius"/>
    </source>
</evidence>
<evidence type="ECO:0000313" key="3">
    <source>
        <dbReference type="Proteomes" id="UP000316331"/>
    </source>
</evidence>
<keyword evidence="3" id="KW-1185">Reference proteome</keyword>